<dbReference type="PATRIC" id="fig|55758.3.peg.489"/>
<accession>A0A166ESN1</accession>
<dbReference type="EMBL" id="LWMT01000058">
    <property type="protein sequence ID" value="KZX16965.1"/>
    <property type="molecule type" value="Genomic_DNA"/>
</dbReference>
<feature type="domain" description="CobQ/CobB/MinD/ParA nucleotide binding" evidence="3">
    <location>
        <begin position="3"/>
        <end position="236"/>
    </location>
</feature>
<dbReference type="Gene3D" id="3.40.50.300">
    <property type="entry name" value="P-loop containing nucleotide triphosphate hydrolases"/>
    <property type="match status" value="1"/>
</dbReference>
<keyword evidence="5" id="KW-1185">Reference proteome</keyword>
<dbReference type="RefSeq" id="WP_066971075.1">
    <property type="nucleotide sequence ID" value="NZ_LWMT01000058.1"/>
</dbReference>
<dbReference type="GO" id="GO:0005524">
    <property type="term" value="F:ATP binding"/>
    <property type="evidence" value="ECO:0007669"/>
    <property type="project" value="UniProtKB-KW"/>
</dbReference>
<gene>
    <name evidence="4" type="primary">minD_1</name>
    <name evidence="4" type="ORF">MBFIL_04380</name>
</gene>
<dbReference type="GO" id="GO:0016887">
    <property type="term" value="F:ATP hydrolysis activity"/>
    <property type="evidence" value="ECO:0007669"/>
    <property type="project" value="TreeGrafter"/>
</dbReference>
<dbReference type="OrthoDB" id="31168at2157"/>
<reference evidence="4 5" key="1">
    <citation type="submission" date="2016-04" db="EMBL/GenBank/DDBJ databases">
        <title>Genome sequence of Methanobrevibacter filiformis DSM 11501.</title>
        <authorList>
            <person name="Poehlein A."/>
            <person name="Seedorf H."/>
            <person name="Daniel R."/>
        </authorList>
    </citation>
    <scope>NUCLEOTIDE SEQUENCE [LARGE SCALE GENOMIC DNA]</scope>
    <source>
        <strain evidence="4 5">DSM 11501</strain>
    </source>
</reference>
<dbReference type="SUPFAM" id="SSF52540">
    <property type="entry name" value="P-loop containing nucleoside triphosphate hydrolases"/>
    <property type="match status" value="1"/>
</dbReference>
<keyword evidence="1" id="KW-0547">Nucleotide-binding</keyword>
<evidence type="ECO:0000259" key="3">
    <source>
        <dbReference type="Pfam" id="PF01656"/>
    </source>
</evidence>
<dbReference type="InterPro" id="IPR050625">
    <property type="entry name" value="ParA/MinD_ATPase"/>
</dbReference>
<dbReference type="InterPro" id="IPR027417">
    <property type="entry name" value="P-loop_NTPase"/>
</dbReference>
<evidence type="ECO:0000256" key="1">
    <source>
        <dbReference type="ARBA" id="ARBA00022741"/>
    </source>
</evidence>
<dbReference type="GO" id="GO:0009898">
    <property type="term" value="C:cytoplasmic side of plasma membrane"/>
    <property type="evidence" value="ECO:0007669"/>
    <property type="project" value="TreeGrafter"/>
</dbReference>
<dbReference type="FunFam" id="3.40.50.300:FF:001573">
    <property type="entry name" value="Carbon monoxide dehydrogenase accessory protein CooC"/>
    <property type="match status" value="1"/>
</dbReference>
<protein>
    <submittedName>
        <fullName evidence="4">Septum site-determining protein MinD</fullName>
    </submittedName>
</protein>
<evidence type="ECO:0000313" key="5">
    <source>
        <dbReference type="Proteomes" id="UP000077066"/>
    </source>
</evidence>
<dbReference type="STRING" id="55758.MBFIL_04380"/>
<name>A0A166ESN1_9EURY</name>
<dbReference type="Proteomes" id="UP000077066">
    <property type="component" value="Unassembled WGS sequence"/>
</dbReference>
<dbReference type="Pfam" id="PF01656">
    <property type="entry name" value="CbiA"/>
    <property type="match status" value="1"/>
</dbReference>
<dbReference type="PANTHER" id="PTHR43384:SF6">
    <property type="entry name" value="SEPTUM SITE-DETERMINING PROTEIN MIND HOMOLOG, CHLOROPLASTIC"/>
    <property type="match status" value="1"/>
</dbReference>
<evidence type="ECO:0000313" key="4">
    <source>
        <dbReference type="EMBL" id="KZX16965.1"/>
    </source>
</evidence>
<organism evidence="4 5">
    <name type="scientific">Methanobrevibacter filiformis</name>
    <dbReference type="NCBI Taxonomy" id="55758"/>
    <lineage>
        <taxon>Archaea</taxon>
        <taxon>Methanobacteriati</taxon>
        <taxon>Methanobacteriota</taxon>
        <taxon>Methanomada group</taxon>
        <taxon>Methanobacteria</taxon>
        <taxon>Methanobacteriales</taxon>
        <taxon>Methanobacteriaceae</taxon>
        <taxon>Methanobrevibacter</taxon>
    </lineage>
</organism>
<dbReference type="GO" id="GO:0005829">
    <property type="term" value="C:cytosol"/>
    <property type="evidence" value="ECO:0007669"/>
    <property type="project" value="TreeGrafter"/>
</dbReference>
<comment type="caution">
    <text evidence="4">The sequence shown here is derived from an EMBL/GenBank/DDBJ whole genome shotgun (WGS) entry which is preliminary data.</text>
</comment>
<dbReference type="AlphaFoldDB" id="A0A166ESN1"/>
<evidence type="ECO:0000256" key="2">
    <source>
        <dbReference type="ARBA" id="ARBA00022840"/>
    </source>
</evidence>
<keyword evidence="2" id="KW-0067">ATP-binding</keyword>
<dbReference type="PIRSF" id="PIRSF005647">
    <property type="entry name" value="CooC"/>
    <property type="match status" value="1"/>
</dbReference>
<dbReference type="InterPro" id="IPR014433">
    <property type="entry name" value="CooC"/>
</dbReference>
<dbReference type="InterPro" id="IPR002586">
    <property type="entry name" value="CobQ/CobB/MinD/ParA_Nub-bd_dom"/>
</dbReference>
<dbReference type="PANTHER" id="PTHR43384">
    <property type="entry name" value="SEPTUM SITE-DETERMINING PROTEIN MIND HOMOLOG, CHLOROPLASTIC-RELATED"/>
    <property type="match status" value="1"/>
</dbReference>
<dbReference type="GO" id="GO:0051782">
    <property type="term" value="P:negative regulation of cell division"/>
    <property type="evidence" value="ECO:0007669"/>
    <property type="project" value="TreeGrafter"/>
</dbReference>
<proteinExistence type="predicted"/>
<sequence length="260" mass="28491">MKIAISGKGGVGKTTITSTLAYILSRDHEVYIIDADSDMNLATSLGIKNDVIPIAKMKDLIKERTGADPDQSFGEVFKMNPKIKDLPEKLSIDVKGNGTLKLMVMGTVEKGGEGCICPASVMLKAIMRNIVVKKEEIVILDMEAGIEHFGRKTAESVDTMIIIVEPGLKSIETAGRIKKLGKDIGIVNIIAILNKCFSKEDKEFIEEELKKMNINLIGIIPFDNNVMKSDIEGKPLINYIDSPALKSIEKIAKTIEKELS</sequence>